<evidence type="ECO:0000256" key="3">
    <source>
        <dbReference type="ARBA" id="ARBA00022448"/>
    </source>
</evidence>
<dbReference type="InterPro" id="IPR013563">
    <property type="entry name" value="Oligopep_ABC_C"/>
</dbReference>
<sequence>MTLKTGSNSAILEVENLSVALPGGLDRAYAVDNVSLTVKRREITCVVGESGSGKSVTASVVMGLLPDALRIVQGSVRLDGEDITNASVSRMNSLRGNRMAMIFQEPLTALNPVMRLGDQIAEVLQLHRPSMSSVDTRKRVIELMADVHLPAPEEMYKRYPHQISGGQRQRVTIAMALAMEPALIIADEPTTALDVTTQAQILLLFRELLQKHDSGILMITHDFGVVADVADHVTVMKQGKTVESGLPDQIIGNPQHPYTRELIAAVPRFQYLPPSEANSSVVLQASDLRLTYRQKGWLRKKQEVTALDGVSLSVSQGETLGIVGESGSGKSTFAKTVLGFEQPDSGSIFFKGKDMLAIDTATLTSVRHRIQMIFQDPFSSLNPRRTIGQSLTEGPVRHGKSRSDAVHRARELLEQVGLLPSAMERFPHEFSGGQRQRICIARALALEPDVIVADEAVSALDVTVQAQVLELLQSLQRELGFSMFFITHDLRVASNICNYIAVMSKGQVVETGTAKQVFQSPRHDYTRRLLAALPGSELQTK</sequence>
<evidence type="ECO:0000256" key="10">
    <source>
        <dbReference type="ARBA" id="ARBA00022967"/>
    </source>
</evidence>
<evidence type="ECO:0000256" key="12">
    <source>
        <dbReference type="ARBA" id="ARBA00025070"/>
    </source>
</evidence>
<evidence type="ECO:0000256" key="1">
    <source>
        <dbReference type="ARBA" id="ARBA00004417"/>
    </source>
</evidence>
<dbReference type="PANTHER" id="PTHR43297:SF2">
    <property type="entry name" value="DIPEPTIDE TRANSPORT ATP-BINDING PROTEIN DPPD"/>
    <property type="match status" value="1"/>
</dbReference>
<protein>
    <submittedName>
        <fullName evidence="14">Peptide/nickel transport system ATP-binding protein</fullName>
    </submittedName>
</protein>
<evidence type="ECO:0000256" key="11">
    <source>
        <dbReference type="ARBA" id="ARBA00023136"/>
    </source>
</evidence>
<dbReference type="PROSITE" id="PS00211">
    <property type="entry name" value="ABC_TRANSPORTER_1"/>
    <property type="match status" value="2"/>
</dbReference>
<keyword evidence="15" id="KW-1185">Reference proteome</keyword>
<keyword evidence="9" id="KW-0653">Protein transport</keyword>
<organism evidence="14 15">
    <name type="scientific">Brucella pseudogrignonensis</name>
    <dbReference type="NCBI Taxonomy" id="419475"/>
    <lineage>
        <taxon>Bacteria</taxon>
        <taxon>Pseudomonadati</taxon>
        <taxon>Pseudomonadota</taxon>
        <taxon>Alphaproteobacteria</taxon>
        <taxon>Hyphomicrobiales</taxon>
        <taxon>Brucellaceae</taxon>
        <taxon>Brucella/Ochrobactrum group</taxon>
        <taxon>Brucella</taxon>
    </lineage>
</organism>
<comment type="caution">
    <text evidence="14">The sequence shown here is derived from an EMBL/GenBank/DDBJ whole genome shotgun (WGS) entry which is preliminary data.</text>
</comment>
<evidence type="ECO:0000256" key="7">
    <source>
        <dbReference type="ARBA" id="ARBA00022840"/>
    </source>
</evidence>
<dbReference type="Pfam" id="PF00005">
    <property type="entry name" value="ABC_tran"/>
    <property type="match status" value="2"/>
</dbReference>
<dbReference type="NCBIfam" id="NF007739">
    <property type="entry name" value="PRK10419.1"/>
    <property type="match status" value="2"/>
</dbReference>
<proteinExistence type="inferred from homology"/>
<dbReference type="Gene3D" id="3.40.50.300">
    <property type="entry name" value="P-loop containing nucleotide triphosphate hydrolases"/>
    <property type="match status" value="2"/>
</dbReference>
<evidence type="ECO:0000256" key="8">
    <source>
        <dbReference type="ARBA" id="ARBA00022856"/>
    </source>
</evidence>
<keyword evidence="11" id="KW-0472">Membrane</keyword>
<name>A0ABU1MCW4_9HYPH</name>
<feature type="domain" description="ABC transporter" evidence="13">
    <location>
        <begin position="283"/>
        <end position="530"/>
    </location>
</feature>
<dbReference type="CDD" id="cd03257">
    <property type="entry name" value="ABC_NikE_OppD_transporters"/>
    <property type="match status" value="2"/>
</dbReference>
<dbReference type="EMBL" id="JAVDQT010000007">
    <property type="protein sequence ID" value="MDR6433879.1"/>
    <property type="molecule type" value="Genomic_DNA"/>
</dbReference>
<gene>
    <name evidence="14" type="ORF">J2782_003625</name>
</gene>
<dbReference type="RefSeq" id="WP_310014998.1">
    <property type="nucleotide sequence ID" value="NZ_JAVDQT010000007.1"/>
</dbReference>
<comment type="similarity">
    <text evidence="2">Belongs to the ABC transporter superfamily.</text>
</comment>
<evidence type="ECO:0000256" key="5">
    <source>
        <dbReference type="ARBA" id="ARBA00022519"/>
    </source>
</evidence>
<dbReference type="InterPro" id="IPR003439">
    <property type="entry name" value="ABC_transporter-like_ATP-bd"/>
</dbReference>
<evidence type="ECO:0000256" key="9">
    <source>
        <dbReference type="ARBA" id="ARBA00022927"/>
    </source>
</evidence>
<dbReference type="InterPro" id="IPR017871">
    <property type="entry name" value="ABC_transporter-like_CS"/>
</dbReference>
<dbReference type="InterPro" id="IPR003593">
    <property type="entry name" value="AAA+_ATPase"/>
</dbReference>
<feature type="domain" description="ABC transporter" evidence="13">
    <location>
        <begin position="12"/>
        <end position="263"/>
    </location>
</feature>
<dbReference type="GO" id="GO:0005524">
    <property type="term" value="F:ATP binding"/>
    <property type="evidence" value="ECO:0007669"/>
    <property type="project" value="UniProtKB-KW"/>
</dbReference>
<evidence type="ECO:0000259" key="13">
    <source>
        <dbReference type="PROSITE" id="PS50893"/>
    </source>
</evidence>
<dbReference type="Pfam" id="PF08352">
    <property type="entry name" value="oligo_HPY"/>
    <property type="match status" value="2"/>
</dbReference>
<dbReference type="PANTHER" id="PTHR43297">
    <property type="entry name" value="OLIGOPEPTIDE TRANSPORT ATP-BINDING PROTEIN APPD"/>
    <property type="match status" value="1"/>
</dbReference>
<comment type="subcellular location">
    <subcellularLocation>
        <location evidence="1">Cell inner membrane</location>
        <topology evidence="1">Peripheral membrane protein</topology>
    </subcellularLocation>
</comment>
<evidence type="ECO:0000313" key="15">
    <source>
        <dbReference type="Proteomes" id="UP001184614"/>
    </source>
</evidence>
<evidence type="ECO:0000256" key="4">
    <source>
        <dbReference type="ARBA" id="ARBA00022475"/>
    </source>
</evidence>
<reference evidence="14 15" key="1">
    <citation type="submission" date="2023-07" db="EMBL/GenBank/DDBJ databases">
        <title>Sorghum-associated microbial communities from plants grown in Nebraska, USA.</title>
        <authorList>
            <person name="Schachtman D."/>
        </authorList>
    </citation>
    <scope>NUCLEOTIDE SEQUENCE [LARGE SCALE GENOMIC DNA]</scope>
    <source>
        <strain evidence="14 15">DS1730</strain>
    </source>
</reference>
<dbReference type="InterPro" id="IPR027417">
    <property type="entry name" value="P-loop_NTPase"/>
</dbReference>
<dbReference type="Proteomes" id="UP001184614">
    <property type="component" value="Unassembled WGS sequence"/>
</dbReference>
<comment type="function">
    <text evidence="12">Probably part of an ABC transporter complex that could be involved in peptide import. Probably responsible for energy coupling to the transport system.</text>
</comment>
<keyword evidence="5" id="KW-0997">Cell inner membrane</keyword>
<dbReference type="SUPFAM" id="SSF52540">
    <property type="entry name" value="P-loop containing nucleoside triphosphate hydrolases"/>
    <property type="match status" value="2"/>
</dbReference>
<evidence type="ECO:0000313" key="14">
    <source>
        <dbReference type="EMBL" id="MDR6433879.1"/>
    </source>
</evidence>
<dbReference type="SMART" id="SM00382">
    <property type="entry name" value="AAA"/>
    <property type="match status" value="2"/>
</dbReference>
<keyword evidence="10" id="KW-1278">Translocase</keyword>
<dbReference type="InterPro" id="IPR050388">
    <property type="entry name" value="ABC_Ni/Peptide_Import"/>
</dbReference>
<evidence type="ECO:0000256" key="6">
    <source>
        <dbReference type="ARBA" id="ARBA00022741"/>
    </source>
</evidence>
<accession>A0ABU1MCW4</accession>
<dbReference type="NCBIfam" id="NF008453">
    <property type="entry name" value="PRK11308.1"/>
    <property type="match status" value="2"/>
</dbReference>
<keyword evidence="4" id="KW-1003">Cell membrane</keyword>
<keyword evidence="6" id="KW-0547">Nucleotide-binding</keyword>
<dbReference type="PROSITE" id="PS50893">
    <property type="entry name" value="ABC_TRANSPORTER_2"/>
    <property type="match status" value="2"/>
</dbReference>
<keyword evidence="8" id="KW-0571">Peptide transport</keyword>
<keyword evidence="3" id="KW-0813">Transport</keyword>
<keyword evidence="7 14" id="KW-0067">ATP-binding</keyword>
<evidence type="ECO:0000256" key="2">
    <source>
        <dbReference type="ARBA" id="ARBA00005417"/>
    </source>
</evidence>